<dbReference type="InterPro" id="IPR012675">
    <property type="entry name" value="Beta-grasp_dom_sf"/>
</dbReference>
<evidence type="ECO:0000256" key="5">
    <source>
        <dbReference type="ARBA" id="ARBA00023075"/>
    </source>
</evidence>
<dbReference type="Gene3D" id="3.10.20.30">
    <property type="match status" value="1"/>
</dbReference>
<dbReference type="OrthoDB" id="9799640at2"/>
<dbReference type="GO" id="GO:0140647">
    <property type="term" value="P:P450-containing electron transport chain"/>
    <property type="evidence" value="ECO:0007669"/>
    <property type="project" value="InterPro"/>
</dbReference>
<dbReference type="Proteomes" id="UP000182598">
    <property type="component" value="Unassembled WGS sequence"/>
</dbReference>
<dbReference type="InterPro" id="IPR036010">
    <property type="entry name" value="2Fe-2S_ferredoxin-like_sf"/>
</dbReference>
<keyword evidence="5" id="KW-0830">Ubiquinone</keyword>
<dbReference type="PANTHER" id="PTHR23426:SF67">
    <property type="entry name" value="2FE-2S FERREDOXIN-TYPE DOMAIN-CONTAINING PROTEIN"/>
    <property type="match status" value="1"/>
</dbReference>
<evidence type="ECO:0000259" key="6">
    <source>
        <dbReference type="PROSITE" id="PS51085"/>
    </source>
</evidence>
<feature type="domain" description="2Fe-2S ferredoxin-type" evidence="6">
    <location>
        <begin position="3"/>
        <end position="105"/>
    </location>
</feature>
<evidence type="ECO:0000256" key="2">
    <source>
        <dbReference type="ARBA" id="ARBA00022723"/>
    </source>
</evidence>
<dbReference type="InterPro" id="IPR001041">
    <property type="entry name" value="2Fe-2S_ferredoxin-type"/>
</dbReference>
<keyword evidence="1" id="KW-0001">2Fe-2S</keyword>
<protein>
    <submittedName>
        <fullName evidence="7">Ferredoxin</fullName>
    </submittedName>
</protein>
<reference evidence="8" key="1">
    <citation type="submission" date="2015-08" db="EMBL/GenBank/DDBJ databases">
        <authorList>
            <person name="Varghese N."/>
        </authorList>
    </citation>
    <scope>NUCLEOTIDE SEQUENCE [LARGE SCALE GENOMIC DNA]</scope>
    <source>
        <strain evidence="8">DSM 27808</strain>
    </source>
</reference>
<name>A0A0K6GWG0_9GAMM</name>
<accession>A0A0K6GWG0</accession>
<dbReference type="CDD" id="cd00207">
    <property type="entry name" value="fer2"/>
    <property type="match status" value="1"/>
</dbReference>
<dbReference type="PRINTS" id="PR00355">
    <property type="entry name" value="ADRENODOXIN"/>
</dbReference>
<proteinExistence type="predicted"/>
<keyword evidence="3" id="KW-0408">Iron</keyword>
<sequence>MPRVIYIDAQGGEFEAEVEVGQNLMEGAVDHMIDGILGECGGVMSCATCHCYVDKDWVNKIPPASEMEEDMLDMVIDPQDNSRLSCQIDMTEELDGIVVRLPKSQF</sequence>
<dbReference type="EMBL" id="CYHB01000001">
    <property type="protein sequence ID" value="CUA83061.1"/>
    <property type="molecule type" value="Genomic_DNA"/>
</dbReference>
<keyword evidence="4" id="KW-0411">Iron-sulfur</keyword>
<keyword evidence="8" id="KW-1185">Reference proteome</keyword>
<dbReference type="PANTHER" id="PTHR23426">
    <property type="entry name" value="FERREDOXIN/ADRENODOXIN"/>
    <property type="match status" value="1"/>
</dbReference>
<dbReference type="Pfam" id="PF00111">
    <property type="entry name" value="Fer2"/>
    <property type="match status" value="1"/>
</dbReference>
<dbReference type="GO" id="GO:0051537">
    <property type="term" value="F:2 iron, 2 sulfur cluster binding"/>
    <property type="evidence" value="ECO:0007669"/>
    <property type="project" value="UniProtKB-KW"/>
</dbReference>
<dbReference type="GO" id="GO:0046872">
    <property type="term" value="F:metal ion binding"/>
    <property type="evidence" value="ECO:0007669"/>
    <property type="project" value="UniProtKB-KW"/>
</dbReference>
<dbReference type="SUPFAM" id="SSF54292">
    <property type="entry name" value="2Fe-2S ferredoxin-like"/>
    <property type="match status" value="1"/>
</dbReference>
<evidence type="ECO:0000313" key="7">
    <source>
        <dbReference type="EMBL" id="CUA83061.1"/>
    </source>
</evidence>
<dbReference type="RefSeq" id="WP_055438106.1">
    <property type="nucleotide sequence ID" value="NZ_CYHB01000001.1"/>
</dbReference>
<organism evidence="7 8">
    <name type="scientific">Pseudidiomarina woesei</name>
    <dbReference type="NCBI Taxonomy" id="1381080"/>
    <lineage>
        <taxon>Bacteria</taxon>
        <taxon>Pseudomonadati</taxon>
        <taxon>Pseudomonadota</taxon>
        <taxon>Gammaproteobacteria</taxon>
        <taxon>Alteromonadales</taxon>
        <taxon>Idiomarinaceae</taxon>
        <taxon>Pseudidiomarina</taxon>
    </lineage>
</organism>
<evidence type="ECO:0000313" key="8">
    <source>
        <dbReference type="Proteomes" id="UP000182598"/>
    </source>
</evidence>
<dbReference type="PROSITE" id="PS51085">
    <property type="entry name" value="2FE2S_FER_2"/>
    <property type="match status" value="1"/>
</dbReference>
<evidence type="ECO:0000256" key="3">
    <source>
        <dbReference type="ARBA" id="ARBA00023004"/>
    </source>
</evidence>
<dbReference type="AlphaFoldDB" id="A0A0K6GWG0"/>
<evidence type="ECO:0000256" key="4">
    <source>
        <dbReference type="ARBA" id="ARBA00023014"/>
    </source>
</evidence>
<dbReference type="InterPro" id="IPR001055">
    <property type="entry name" value="Adrenodoxin-like"/>
</dbReference>
<gene>
    <name evidence="7" type="ORF">Ga0061064_0401</name>
</gene>
<evidence type="ECO:0000256" key="1">
    <source>
        <dbReference type="ARBA" id="ARBA00022714"/>
    </source>
</evidence>
<dbReference type="GO" id="GO:0009055">
    <property type="term" value="F:electron transfer activity"/>
    <property type="evidence" value="ECO:0007669"/>
    <property type="project" value="TreeGrafter"/>
</dbReference>
<keyword evidence="2" id="KW-0479">Metal-binding</keyword>